<dbReference type="Gene3D" id="3.30.479.10">
    <property type="entry name" value="6-pyruvoyl tetrahydropterin synthase/QueD"/>
    <property type="match status" value="1"/>
</dbReference>
<comment type="caution">
    <text evidence="7">The sequence shown here is derived from an EMBL/GenBank/DDBJ whole genome shotgun (WGS) entry which is preliminary data.</text>
</comment>
<dbReference type="InterPro" id="IPR007115">
    <property type="entry name" value="6-PTP_synth/QueD"/>
</dbReference>
<evidence type="ECO:0000313" key="8">
    <source>
        <dbReference type="Proteomes" id="UP000092207"/>
    </source>
</evidence>
<dbReference type="EC" id="4.1.2.50" evidence="3"/>
<comment type="similarity">
    <text evidence="2">Belongs to the PTPS family. QueD subfamily.</text>
</comment>
<comment type="catalytic activity">
    <reaction evidence="6">
        <text>7,8-dihydroneopterin 3'-triphosphate + H2O = 6-carboxy-5,6,7,8-tetrahydropterin + triphosphate + acetaldehyde + 2 H(+)</text>
        <dbReference type="Rhea" id="RHEA:27966"/>
        <dbReference type="ChEBI" id="CHEBI:15343"/>
        <dbReference type="ChEBI" id="CHEBI:15377"/>
        <dbReference type="ChEBI" id="CHEBI:15378"/>
        <dbReference type="ChEBI" id="CHEBI:18036"/>
        <dbReference type="ChEBI" id="CHEBI:58462"/>
        <dbReference type="ChEBI" id="CHEBI:61032"/>
        <dbReference type="EC" id="4.1.2.50"/>
    </reaction>
</comment>
<accession>A0A1A2UH75</accession>
<dbReference type="OrthoDB" id="9804698at2"/>
<protein>
    <recommendedName>
        <fullName evidence="4">6-carboxy-5,6,7,8-tetrahydropterin synthase</fullName>
        <ecNumber evidence="3">4.1.2.50</ecNumber>
    </recommendedName>
    <alternativeName>
        <fullName evidence="5">Queuosine biosynthesis protein QueD</fullName>
    </alternativeName>
</protein>
<dbReference type="UniPathway" id="UPA00391"/>
<proteinExistence type="inferred from homology"/>
<dbReference type="EMBL" id="LZJY01000088">
    <property type="protein sequence ID" value="OBI07813.1"/>
    <property type="molecule type" value="Genomic_DNA"/>
</dbReference>
<evidence type="ECO:0000256" key="4">
    <source>
        <dbReference type="ARBA" id="ARBA00018141"/>
    </source>
</evidence>
<reference evidence="7 8" key="1">
    <citation type="submission" date="2016-06" db="EMBL/GenBank/DDBJ databases">
        <authorList>
            <person name="Kjaerup R.B."/>
            <person name="Dalgaard T.S."/>
            <person name="Juul-Madsen H.R."/>
        </authorList>
    </citation>
    <scope>NUCLEOTIDE SEQUENCE [LARGE SCALE GENOMIC DNA]</scope>
    <source>
        <strain evidence="7 8">E2838</strain>
    </source>
</reference>
<evidence type="ECO:0000256" key="1">
    <source>
        <dbReference type="ARBA" id="ARBA00005061"/>
    </source>
</evidence>
<evidence type="ECO:0000256" key="6">
    <source>
        <dbReference type="ARBA" id="ARBA00048807"/>
    </source>
</evidence>
<comment type="pathway">
    <text evidence="1">Purine metabolism; 7-cyano-7-deazaguanine biosynthesis.</text>
</comment>
<dbReference type="SUPFAM" id="SSF55620">
    <property type="entry name" value="Tetrahydrobiopterin biosynthesis enzymes-like"/>
    <property type="match status" value="1"/>
</dbReference>
<dbReference type="AlphaFoldDB" id="A0A1A2UH75"/>
<dbReference type="Pfam" id="PF01242">
    <property type="entry name" value="PTPS"/>
    <property type="match status" value="1"/>
</dbReference>
<organism evidence="7 8">
    <name type="scientific">Mycobacterium scrofulaceum</name>
    <dbReference type="NCBI Taxonomy" id="1783"/>
    <lineage>
        <taxon>Bacteria</taxon>
        <taxon>Bacillati</taxon>
        <taxon>Actinomycetota</taxon>
        <taxon>Actinomycetes</taxon>
        <taxon>Mycobacteriales</taxon>
        <taxon>Mycobacteriaceae</taxon>
        <taxon>Mycobacterium</taxon>
    </lineage>
</organism>
<evidence type="ECO:0000256" key="3">
    <source>
        <dbReference type="ARBA" id="ARBA00012982"/>
    </source>
</evidence>
<evidence type="ECO:0000256" key="5">
    <source>
        <dbReference type="ARBA" id="ARBA00031449"/>
    </source>
</evidence>
<evidence type="ECO:0000256" key="2">
    <source>
        <dbReference type="ARBA" id="ARBA00008900"/>
    </source>
</evidence>
<dbReference type="RefSeq" id="WP_067268681.1">
    <property type="nucleotide sequence ID" value="NZ_LZJW01000005.1"/>
</dbReference>
<dbReference type="InterPro" id="IPR038418">
    <property type="entry name" value="6-PTP_synth/QueD_sf"/>
</dbReference>
<evidence type="ECO:0000313" key="7">
    <source>
        <dbReference type="EMBL" id="OBI07813.1"/>
    </source>
</evidence>
<name>A0A1A2UH75_MYCSC</name>
<sequence>MHNTVFADGSRVATIHRADAPLGRTARFHLRRLFDNLPCCHRSWANQGKRFFLHGYERAFDIEFACAETEAGTDAVIDEGTLDEVKAALRGQFDHTTLIAVDDPQRDLFELLAERGVIDLRIMDDTGMAGTAAWTFETVESIVARATGGRVWVSRIKARESRNNVVTLTAGPV</sequence>
<gene>
    <name evidence="7" type="ORF">A5679_10250</name>
</gene>
<dbReference type="Proteomes" id="UP000092207">
    <property type="component" value="Unassembled WGS sequence"/>
</dbReference>
<dbReference type="GO" id="GO:0070497">
    <property type="term" value="F:6-carboxytetrahydropterin synthase activity"/>
    <property type="evidence" value="ECO:0007669"/>
    <property type="project" value="UniProtKB-EC"/>
</dbReference>